<dbReference type="AlphaFoldDB" id="A0A6J2SR21"/>
<reference evidence="2" key="1">
    <citation type="submission" date="2025-08" db="UniProtKB">
        <authorList>
            <consortium name="RefSeq"/>
        </authorList>
    </citation>
    <scope>IDENTIFICATION</scope>
    <source>
        <strain evidence="2">15085-1641.00</strain>
        <tissue evidence="2">Whole body</tissue>
    </source>
</reference>
<evidence type="ECO:0000313" key="1">
    <source>
        <dbReference type="Proteomes" id="UP000504633"/>
    </source>
</evidence>
<dbReference type="Proteomes" id="UP000504633">
    <property type="component" value="Unplaced"/>
</dbReference>
<accession>A0A6J2SR21</accession>
<dbReference type="RefSeq" id="XP_030080173.1">
    <property type="nucleotide sequence ID" value="XM_030224313.1"/>
</dbReference>
<dbReference type="GeneID" id="115483151"/>
<proteinExistence type="predicted"/>
<dbReference type="KEGG" id="dhe:115483151"/>
<name>A0A6J2SR21_DROHY</name>
<gene>
    <name evidence="2" type="primary">LOC115483151</name>
</gene>
<dbReference type="OrthoDB" id="2438421at2759"/>
<sequence length="100" mass="11370">MADIPWDLLGLMEPVPFGTAWSRVYAASTTIHDNEAMQELNQSLCSQQLCRIECGTHSSTESERLFSKVGQIITERRALKAKHVDMLLFLHHNSWILAED</sequence>
<organism evidence="1 2">
    <name type="scientific">Drosophila hydei</name>
    <name type="common">Fruit fly</name>
    <dbReference type="NCBI Taxonomy" id="7224"/>
    <lineage>
        <taxon>Eukaryota</taxon>
        <taxon>Metazoa</taxon>
        <taxon>Ecdysozoa</taxon>
        <taxon>Arthropoda</taxon>
        <taxon>Hexapoda</taxon>
        <taxon>Insecta</taxon>
        <taxon>Pterygota</taxon>
        <taxon>Neoptera</taxon>
        <taxon>Endopterygota</taxon>
        <taxon>Diptera</taxon>
        <taxon>Brachycera</taxon>
        <taxon>Muscomorpha</taxon>
        <taxon>Ephydroidea</taxon>
        <taxon>Drosophilidae</taxon>
        <taxon>Drosophila</taxon>
    </lineage>
</organism>
<keyword evidence="1" id="KW-1185">Reference proteome</keyword>
<evidence type="ECO:0000313" key="2">
    <source>
        <dbReference type="RefSeq" id="XP_030080173.1"/>
    </source>
</evidence>
<protein>
    <submittedName>
        <fullName evidence="2">Uncharacterized protein LOC115483151 isoform X1</fullName>
    </submittedName>
</protein>